<dbReference type="EMBL" id="CP007155">
    <property type="protein sequence ID" value="AHI01221.1"/>
    <property type="molecule type" value="Genomic_DNA"/>
</dbReference>
<keyword evidence="3" id="KW-1185">Reference proteome</keyword>
<name>W5WKD6_9PSEU</name>
<feature type="transmembrane region" description="Helical" evidence="1">
    <location>
        <begin position="41"/>
        <end position="62"/>
    </location>
</feature>
<dbReference type="Proteomes" id="UP000019225">
    <property type="component" value="Chromosome"/>
</dbReference>
<dbReference type="KEGG" id="kal:KALB_7863"/>
<evidence type="ECO:0000313" key="3">
    <source>
        <dbReference type="Proteomes" id="UP000019225"/>
    </source>
</evidence>
<keyword evidence="1" id="KW-0812">Transmembrane</keyword>
<dbReference type="HOGENOM" id="CLU_2450733_0_0_11"/>
<evidence type="ECO:0000313" key="2">
    <source>
        <dbReference type="EMBL" id="AHI01221.1"/>
    </source>
</evidence>
<feature type="transmembrane region" description="Helical" evidence="1">
    <location>
        <begin position="69"/>
        <end position="88"/>
    </location>
</feature>
<keyword evidence="1" id="KW-1133">Transmembrane helix</keyword>
<protein>
    <submittedName>
        <fullName evidence="2">Uncharacterized protein</fullName>
    </submittedName>
</protein>
<organism evidence="2 3">
    <name type="scientific">Kutzneria albida DSM 43870</name>
    <dbReference type="NCBI Taxonomy" id="1449976"/>
    <lineage>
        <taxon>Bacteria</taxon>
        <taxon>Bacillati</taxon>
        <taxon>Actinomycetota</taxon>
        <taxon>Actinomycetes</taxon>
        <taxon>Pseudonocardiales</taxon>
        <taxon>Pseudonocardiaceae</taxon>
        <taxon>Kutzneria</taxon>
    </lineage>
</organism>
<reference evidence="2 3" key="1">
    <citation type="journal article" date="2014" name="BMC Genomics">
        <title>Complete genome sequence of producer of the glycopeptide antibiotic Aculeximycin Kutzneria albida DSM 43870T, a representative of minor genus of Pseudonocardiaceae.</title>
        <authorList>
            <person name="Rebets Y."/>
            <person name="Tokovenko B."/>
            <person name="Lushchyk I."/>
            <person name="Ruckert C."/>
            <person name="Zaburannyi N."/>
            <person name="Bechthold A."/>
            <person name="Kalinowski J."/>
            <person name="Luzhetskyy A."/>
        </authorList>
    </citation>
    <scope>NUCLEOTIDE SEQUENCE [LARGE SCALE GENOMIC DNA]</scope>
    <source>
        <strain evidence="2">DSM 43870</strain>
    </source>
</reference>
<dbReference type="RefSeq" id="WP_025361038.1">
    <property type="nucleotide sequence ID" value="NZ_CP007155.1"/>
</dbReference>
<evidence type="ECO:0000256" key="1">
    <source>
        <dbReference type="SAM" id="Phobius"/>
    </source>
</evidence>
<gene>
    <name evidence="2" type="ORF">KALB_7863</name>
</gene>
<accession>W5WKD6</accession>
<keyword evidence="1" id="KW-0472">Membrane</keyword>
<proteinExistence type="predicted"/>
<sequence>MREPLSKAQVALLLTPLAGFGWLTMGFKAFLGIVLTPFHGGAVLTCAWSSAAFALGGVVLAVITRRAGIIGCFVLLTLLGLGEVAVASR</sequence>
<feature type="transmembrane region" description="Helical" evidence="1">
    <location>
        <begin position="12"/>
        <end position="35"/>
    </location>
</feature>
<dbReference type="AlphaFoldDB" id="W5WKD6"/>